<feature type="region of interest" description="Disordered" evidence="1">
    <location>
        <begin position="73"/>
        <end position="101"/>
    </location>
</feature>
<sequence length="101" mass="10240">MRCADFRTALSARLDGEPTGVPDRRLDKHVARCATCREWLERAERLRGAVPAAGADGPPADWSAALFTRLGEAGGVPGSGAVDGAAGGAGRPGQGDGRQGG</sequence>
<dbReference type="RefSeq" id="WP_313766270.1">
    <property type="nucleotide sequence ID" value="NZ_BAAAVH010000072.1"/>
</dbReference>
<evidence type="ECO:0000259" key="2">
    <source>
        <dbReference type="Pfam" id="PF13490"/>
    </source>
</evidence>
<evidence type="ECO:0000256" key="1">
    <source>
        <dbReference type="SAM" id="MobiDB-lite"/>
    </source>
</evidence>
<organism evidence="3 4">
    <name type="scientific">Kitasatospora aburaviensis</name>
    <dbReference type="NCBI Taxonomy" id="67265"/>
    <lineage>
        <taxon>Bacteria</taxon>
        <taxon>Bacillati</taxon>
        <taxon>Actinomycetota</taxon>
        <taxon>Actinomycetes</taxon>
        <taxon>Kitasatosporales</taxon>
        <taxon>Streptomycetaceae</taxon>
        <taxon>Kitasatospora</taxon>
    </lineage>
</organism>
<reference evidence="4" key="1">
    <citation type="journal article" date="2019" name="Int. J. Syst. Evol. Microbiol.">
        <title>The Global Catalogue of Microorganisms (GCM) 10K type strain sequencing project: providing services to taxonomists for standard genome sequencing and annotation.</title>
        <authorList>
            <consortium name="The Broad Institute Genomics Platform"/>
            <consortium name="The Broad Institute Genome Sequencing Center for Infectious Disease"/>
            <person name="Wu L."/>
            <person name="Ma J."/>
        </authorList>
    </citation>
    <scope>NUCLEOTIDE SEQUENCE [LARGE SCALE GENOMIC DNA]</scope>
    <source>
        <strain evidence="4">CGMCC 4.1469</strain>
    </source>
</reference>
<protein>
    <submittedName>
        <fullName evidence="3">Zf-HC2 domain-containing protein</fullName>
    </submittedName>
</protein>
<name>A0ABW1ENW4_9ACTN</name>
<dbReference type="EMBL" id="JBHSOD010000001">
    <property type="protein sequence ID" value="MFC5883466.1"/>
    <property type="molecule type" value="Genomic_DNA"/>
</dbReference>
<dbReference type="InterPro" id="IPR027383">
    <property type="entry name" value="Znf_put"/>
</dbReference>
<dbReference type="Proteomes" id="UP001596067">
    <property type="component" value="Unassembled WGS sequence"/>
</dbReference>
<accession>A0ABW1ENW4</accession>
<feature type="compositionally biased region" description="Gly residues" evidence="1">
    <location>
        <begin position="85"/>
        <end position="101"/>
    </location>
</feature>
<evidence type="ECO:0000313" key="4">
    <source>
        <dbReference type="Proteomes" id="UP001596067"/>
    </source>
</evidence>
<keyword evidence="4" id="KW-1185">Reference proteome</keyword>
<evidence type="ECO:0000313" key="3">
    <source>
        <dbReference type="EMBL" id="MFC5883466.1"/>
    </source>
</evidence>
<proteinExistence type="predicted"/>
<comment type="caution">
    <text evidence="3">The sequence shown here is derived from an EMBL/GenBank/DDBJ whole genome shotgun (WGS) entry which is preliminary data.</text>
</comment>
<gene>
    <name evidence="3" type="ORF">ACFP0N_00555</name>
</gene>
<feature type="domain" description="Putative zinc-finger" evidence="2">
    <location>
        <begin position="3"/>
        <end position="37"/>
    </location>
</feature>
<dbReference type="Pfam" id="PF13490">
    <property type="entry name" value="zf-HC2"/>
    <property type="match status" value="1"/>
</dbReference>